<sequence length="159" mass="17951">MTVNVNKAWSAKIEKMSGEETPPGHDSRLTRAMKAYHLTKARHPTDLPEWLFDERERRPALHSRVVNSQFESTEYDASFHRVPVTFSAFDNGILQAPQPRHARTQSQPLSNHGSTSSKTADRLRALRDAKRADLGVRHRALPSPEIVVQKPLPVRPGAF</sequence>
<name>A0ACB8AS03_9AGAM</name>
<evidence type="ECO:0000313" key="1">
    <source>
        <dbReference type="EMBL" id="KAH7916047.1"/>
    </source>
</evidence>
<dbReference type="EMBL" id="MU267594">
    <property type="protein sequence ID" value="KAH7916047.1"/>
    <property type="molecule type" value="Genomic_DNA"/>
</dbReference>
<comment type="caution">
    <text evidence="1">The sequence shown here is derived from an EMBL/GenBank/DDBJ whole genome shotgun (WGS) entry which is preliminary data.</text>
</comment>
<organism evidence="1 2">
    <name type="scientific">Hygrophoropsis aurantiaca</name>
    <dbReference type="NCBI Taxonomy" id="72124"/>
    <lineage>
        <taxon>Eukaryota</taxon>
        <taxon>Fungi</taxon>
        <taxon>Dikarya</taxon>
        <taxon>Basidiomycota</taxon>
        <taxon>Agaricomycotina</taxon>
        <taxon>Agaricomycetes</taxon>
        <taxon>Agaricomycetidae</taxon>
        <taxon>Boletales</taxon>
        <taxon>Coniophorineae</taxon>
        <taxon>Hygrophoropsidaceae</taxon>
        <taxon>Hygrophoropsis</taxon>
    </lineage>
</organism>
<reference evidence="1" key="1">
    <citation type="journal article" date="2021" name="New Phytol.">
        <title>Evolutionary innovations through gain and loss of genes in the ectomycorrhizal Boletales.</title>
        <authorList>
            <person name="Wu G."/>
            <person name="Miyauchi S."/>
            <person name="Morin E."/>
            <person name="Kuo A."/>
            <person name="Drula E."/>
            <person name="Varga T."/>
            <person name="Kohler A."/>
            <person name="Feng B."/>
            <person name="Cao Y."/>
            <person name="Lipzen A."/>
            <person name="Daum C."/>
            <person name="Hundley H."/>
            <person name="Pangilinan J."/>
            <person name="Johnson J."/>
            <person name="Barry K."/>
            <person name="LaButti K."/>
            <person name="Ng V."/>
            <person name="Ahrendt S."/>
            <person name="Min B."/>
            <person name="Choi I.G."/>
            <person name="Park H."/>
            <person name="Plett J.M."/>
            <person name="Magnuson J."/>
            <person name="Spatafora J.W."/>
            <person name="Nagy L.G."/>
            <person name="Henrissat B."/>
            <person name="Grigoriev I.V."/>
            <person name="Yang Z.L."/>
            <person name="Xu J."/>
            <person name="Martin F.M."/>
        </authorList>
    </citation>
    <scope>NUCLEOTIDE SEQUENCE</scope>
    <source>
        <strain evidence="1">ATCC 28755</strain>
    </source>
</reference>
<gene>
    <name evidence="1" type="ORF">BJ138DRAFT_1097451</name>
</gene>
<evidence type="ECO:0000313" key="2">
    <source>
        <dbReference type="Proteomes" id="UP000790377"/>
    </source>
</evidence>
<dbReference type="Proteomes" id="UP000790377">
    <property type="component" value="Unassembled WGS sequence"/>
</dbReference>
<proteinExistence type="predicted"/>
<protein>
    <submittedName>
        <fullName evidence="1">Uncharacterized protein</fullName>
    </submittedName>
</protein>
<accession>A0ACB8AS03</accession>
<keyword evidence="2" id="KW-1185">Reference proteome</keyword>